<proteinExistence type="predicted"/>
<dbReference type="RefSeq" id="WP_115714524.1">
    <property type="nucleotide sequence ID" value="NZ_AP019695.1"/>
</dbReference>
<sequence>MKKETLKNLLPLGSVVSLKQGTKKVLIVGRIQEHISSGKLYDYSAVYYPEGMLDPHELFLFQQEDIDKLYHVGLQDNDEFVFRTFLEEKLKEKNLLE</sequence>
<dbReference type="Pfam" id="PF13780">
    <property type="entry name" value="DUF4176"/>
    <property type="match status" value="1"/>
</dbReference>
<accession>A0A6N4TFT4</accession>
<protein>
    <recommendedName>
        <fullName evidence="3">DUF4176 domain-containing protein</fullName>
    </recommendedName>
</protein>
<keyword evidence="2" id="KW-1185">Reference proteome</keyword>
<dbReference type="AlphaFoldDB" id="A0A6N4TFT4"/>
<evidence type="ECO:0000313" key="1">
    <source>
        <dbReference type="EMBL" id="BBK21304.1"/>
    </source>
</evidence>
<organism evidence="1 2">
    <name type="scientific">Amedibacterium intestinale</name>
    <dbReference type="NCBI Taxonomy" id="2583452"/>
    <lineage>
        <taxon>Bacteria</taxon>
        <taxon>Bacillati</taxon>
        <taxon>Bacillota</taxon>
        <taxon>Erysipelotrichia</taxon>
        <taxon>Erysipelotrichales</taxon>
        <taxon>Erysipelotrichaceae</taxon>
        <taxon>Amedibacterium</taxon>
    </lineage>
</organism>
<dbReference type="InterPro" id="IPR025233">
    <property type="entry name" value="DUF4176"/>
</dbReference>
<evidence type="ECO:0008006" key="3">
    <source>
        <dbReference type="Google" id="ProtNLM"/>
    </source>
</evidence>
<dbReference type="KEGG" id="aarg:Aargi30884_02070"/>
<evidence type="ECO:0000313" key="2">
    <source>
        <dbReference type="Proteomes" id="UP000464754"/>
    </source>
</evidence>
<gene>
    <name evidence="1" type="ORF">Aargi30884_02070</name>
</gene>
<reference evidence="2" key="1">
    <citation type="submission" date="2019-05" db="EMBL/GenBank/DDBJ databases">
        <title>Complete genome sequencing of Absiella argi strain JCM 30884.</title>
        <authorList>
            <person name="Sakamoto M."/>
            <person name="Murakami T."/>
            <person name="Mori H."/>
        </authorList>
    </citation>
    <scope>NUCLEOTIDE SEQUENCE [LARGE SCALE GENOMIC DNA]</scope>
    <source>
        <strain evidence="2">JCM 30884</strain>
    </source>
</reference>
<name>A0A6N4TFT4_9FIRM</name>
<dbReference type="Proteomes" id="UP000464754">
    <property type="component" value="Chromosome"/>
</dbReference>
<dbReference type="EMBL" id="AP019695">
    <property type="protein sequence ID" value="BBK21304.1"/>
    <property type="molecule type" value="Genomic_DNA"/>
</dbReference>